<evidence type="ECO:0000313" key="3">
    <source>
        <dbReference type="Proteomes" id="UP000700596"/>
    </source>
</evidence>
<sequence>MCPNISKNEEMACTRSTKPTDIPQLDGPNDLIARNLDATNKVRPPVSRNARSGNSQQGLLSAADLLPWCTGAASPLSTEQVIGLSDLGGNLKEIMILALRARVDENAMQSLAMAVGEEAAVGVMEFWGDELTADM</sequence>
<organism evidence="2 3">
    <name type="scientific">Dendryphion nanum</name>
    <dbReference type="NCBI Taxonomy" id="256645"/>
    <lineage>
        <taxon>Eukaryota</taxon>
        <taxon>Fungi</taxon>
        <taxon>Dikarya</taxon>
        <taxon>Ascomycota</taxon>
        <taxon>Pezizomycotina</taxon>
        <taxon>Dothideomycetes</taxon>
        <taxon>Pleosporomycetidae</taxon>
        <taxon>Pleosporales</taxon>
        <taxon>Torulaceae</taxon>
        <taxon>Dendryphion</taxon>
    </lineage>
</organism>
<dbReference type="AlphaFoldDB" id="A0A9P9IKP3"/>
<gene>
    <name evidence="2" type="ORF">B0J11DRAFT_324601</name>
</gene>
<dbReference type="OrthoDB" id="3791893at2759"/>
<comment type="caution">
    <text evidence="2">The sequence shown here is derived from an EMBL/GenBank/DDBJ whole genome shotgun (WGS) entry which is preliminary data.</text>
</comment>
<keyword evidence="3" id="KW-1185">Reference proteome</keyword>
<name>A0A9P9IKP3_9PLEO</name>
<evidence type="ECO:0000313" key="2">
    <source>
        <dbReference type="EMBL" id="KAH7123887.1"/>
    </source>
</evidence>
<protein>
    <submittedName>
        <fullName evidence="2">Uncharacterized protein</fullName>
    </submittedName>
</protein>
<evidence type="ECO:0000256" key="1">
    <source>
        <dbReference type="SAM" id="MobiDB-lite"/>
    </source>
</evidence>
<dbReference type="Proteomes" id="UP000700596">
    <property type="component" value="Unassembled WGS sequence"/>
</dbReference>
<dbReference type="EMBL" id="JAGMWT010000008">
    <property type="protein sequence ID" value="KAH7123887.1"/>
    <property type="molecule type" value="Genomic_DNA"/>
</dbReference>
<reference evidence="2" key="1">
    <citation type="journal article" date="2021" name="Nat. Commun.">
        <title>Genetic determinants of endophytism in the Arabidopsis root mycobiome.</title>
        <authorList>
            <person name="Mesny F."/>
            <person name="Miyauchi S."/>
            <person name="Thiergart T."/>
            <person name="Pickel B."/>
            <person name="Atanasova L."/>
            <person name="Karlsson M."/>
            <person name="Huettel B."/>
            <person name="Barry K.W."/>
            <person name="Haridas S."/>
            <person name="Chen C."/>
            <person name="Bauer D."/>
            <person name="Andreopoulos W."/>
            <person name="Pangilinan J."/>
            <person name="LaButti K."/>
            <person name="Riley R."/>
            <person name="Lipzen A."/>
            <person name="Clum A."/>
            <person name="Drula E."/>
            <person name="Henrissat B."/>
            <person name="Kohler A."/>
            <person name="Grigoriev I.V."/>
            <person name="Martin F.M."/>
            <person name="Hacquard S."/>
        </authorList>
    </citation>
    <scope>NUCLEOTIDE SEQUENCE</scope>
    <source>
        <strain evidence="2">MPI-CAGE-CH-0243</strain>
    </source>
</reference>
<feature type="region of interest" description="Disordered" evidence="1">
    <location>
        <begin position="1"/>
        <end position="29"/>
    </location>
</feature>
<proteinExistence type="predicted"/>
<accession>A0A9P9IKP3</accession>